<evidence type="ECO:0000256" key="13">
    <source>
        <dbReference type="NCBIfam" id="TIGR02402"/>
    </source>
</evidence>
<dbReference type="PIRSF" id="PIRSF006337">
    <property type="entry name" value="Trehalose_TreZ"/>
    <property type="match status" value="1"/>
</dbReference>
<protein>
    <recommendedName>
        <fullName evidence="5 13">Malto-oligosyltrehalose trehalohydrolase</fullName>
        <shortName evidence="14">MTHase</shortName>
        <ecNumber evidence="4 13">3.2.1.141</ecNumber>
    </recommendedName>
    <alternativeName>
        <fullName evidence="11 14">4-alpha-D-((1-&gt;4)-alpha-D-glucano)trehalose trehalohydrolase</fullName>
    </alternativeName>
    <alternativeName>
        <fullName evidence="10 14">Maltooligosyl trehalose trehalohydrolase</fullName>
    </alternativeName>
</protein>
<dbReference type="NCBIfam" id="TIGR02402">
    <property type="entry name" value="trehalose_TreZ"/>
    <property type="match status" value="1"/>
</dbReference>
<evidence type="ECO:0000256" key="9">
    <source>
        <dbReference type="ARBA" id="ARBA00023295"/>
    </source>
</evidence>
<dbReference type="InterPro" id="IPR017853">
    <property type="entry name" value="GH"/>
</dbReference>
<evidence type="ECO:0000256" key="8">
    <source>
        <dbReference type="ARBA" id="ARBA00023277"/>
    </source>
</evidence>
<dbReference type="InterPro" id="IPR014756">
    <property type="entry name" value="Ig_E-set"/>
</dbReference>
<comment type="similarity">
    <text evidence="3 14">Belongs to the glycosyl hydrolase 13 family.</text>
</comment>
<dbReference type="InterPro" id="IPR013783">
    <property type="entry name" value="Ig-like_fold"/>
</dbReference>
<evidence type="ECO:0000256" key="4">
    <source>
        <dbReference type="ARBA" id="ARBA00012268"/>
    </source>
</evidence>
<evidence type="ECO:0000256" key="6">
    <source>
        <dbReference type="ARBA" id="ARBA00022490"/>
    </source>
</evidence>
<dbReference type="CDD" id="cd11325">
    <property type="entry name" value="AmyAc_GTHase"/>
    <property type="match status" value="1"/>
</dbReference>
<dbReference type="Pfam" id="PF11941">
    <property type="entry name" value="DUF3459"/>
    <property type="match status" value="1"/>
</dbReference>
<dbReference type="CDD" id="cd02853">
    <property type="entry name" value="E_set_MTHase_like_N"/>
    <property type="match status" value="1"/>
</dbReference>
<evidence type="ECO:0000256" key="2">
    <source>
        <dbReference type="ARBA" id="ARBA00005199"/>
    </source>
</evidence>
<gene>
    <name evidence="16" type="ORF">GCM10011613_15950</name>
</gene>
<dbReference type="InterPro" id="IPR012768">
    <property type="entry name" value="Trehalose_TreZ"/>
</dbReference>
<comment type="catalytic activity">
    <reaction evidence="12 14">
        <text>hydrolysis of (1-&gt;4)-alpha-D-glucosidic linkage in 4-alpha-D-[(1-&gt;4)-alpha-D-glucanosyl]n trehalose to yield trehalose and (1-&gt;4)-alpha-D-glucan.</text>
        <dbReference type="EC" id="3.2.1.141"/>
    </reaction>
</comment>
<accession>A0ABQ3AZR5</accession>
<dbReference type="InterPro" id="IPR022567">
    <property type="entry name" value="DUF3459"/>
</dbReference>
<dbReference type="RefSeq" id="WP_189417377.1">
    <property type="nucleotide sequence ID" value="NZ_BMYZ01000001.1"/>
</dbReference>
<dbReference type="SMART" id="SM00642">
    <property type="entry name" value="Aamy"/>
    <property type="match status" value="1"/>
</dbReference>
<comment type="caution">
    <text evidence="16">The sequence shown here is derived from an EMBL/GenBank/DDBJ whole genome shotgun (WGS) entry which is preliminary data.</text>
</comment>
<feature type="domain" description="Glycosyl hydrolase family 13 catalytic" evidence="15">
    <location>
        <begin position="116"/>
        <end position="504"/>
    </location>
</feature>
<evidence type="ECO:0000256" key="5">
    <source>
        <dbReference type="ARBA" id="ARBA00015938"/>
    </source>
</evidence>
<dbReference type="EC" id="3.2.1.141" evidence="4 13"/>
<dbReference type="Pfam" id="PF00128">
    <property type="entry name" value="Alpha-amylase"/>
    <property type="match status" value="1"/>
</dbReference>
<dbReference type="InterPro" id="IPR006047">
    <property type="entry name" value="GH13_cat_dom"/>
</dbReference>
<keyword evidence="8" id="KW-0119">Carbohydrate metabolism</keyword>
<dbReference type="Gene3D" id="1.10.10.760">
    <property type="entry name" value="E-set domains of sugar-utilizing enzymes"/>
    <property type="match status" value="1"/>
</dbReference>
<evidence type="ECO:0000256" key="14">
    <source>
        <dbReference type="PIRNR" id="PIRNR006337"/>
    </source>
</evidence>
<comment type="subcellular location">
    <subcellularLocation>
        <location evidence="1">Cytoplasm</location>
    </subcellularLocation>
</comment>
<evidence type="ECO:0000313" key="16">
    <source>
        <dbReference type="EMBL" id="GGY71864.1"/>
    </source>
</evidence>
<keyword evidence="6" id="KW-0963">Cytoplasm</keyword>
<evidence type="ECO:0000256" key="12">
    <source>
        <dbReference type="ARBA" id="ARBA00034013"/>
    </source>
</evidence>
<name>A0ABQ3AZR5_9GAMM</name>
<dbReference type="Proteomes" id="UP000619761">
    <property type="component" value="Unassembled WGS sequence"/>
</dbReference>
<dbReference type="InterPro" id="IPR044901">
    <property type="entry name" value="Trehalose_TreZ_E-set_sf"/>
</dbReference>
<dbReference type="PANTHER" id="PTHR43651:SF11">
    <property type="entry name" value="MALTO-OLIGOSYLTREHALOSE TREHALOHYDROLASE"/>
    <property type="match status" value="1"/>
</dbReference>
<evidence type="ECO:0000256" key="7">
    <source>
        <dbReference type="ARBA" id="ARBA00022801"/>
    </source>
</evidence>
<organism evidence="16 17">
    <name type="scientific">Cellvibrio zantedeschiae</name>
    <dbReference type="NCBI Taxonomy" id="1237077"/>
    <lineage>
        <taxon>Bacteria</taxon>
        <taxon>Pseudomonadati</taxon>
        <taxon>Pseudomonadota</taxon>
        <taxon>Gammaproteobacteria</taxon>
        <taxon>Cellvibrionales</taxon>
        <taxon>Cellvibrionaceae</taxon>
        <taxon>Cellvibrio</taxon>
    </lineage>
</organism>
<evidence type="ECO:0000256" key="3">
    <source>
        <dbReference type="ARBA" id="ARBA00008061"/>
    </source>
</evidence>
<keyword evidence="9 14" id="KW-0326">Glycosidase</keyword>
<evidence type="ECO:0000256" key="11">
    <source>
        <dbReference type="ARBA" id="ARBA00033284"/>
    </source>
</evidence>
<dbReference type="Gene3D" id="2.60.40.10">
    <property type="entry name" value="Immunoglobulins"/>
    <property type="match status" value="1"/>
</dbReference>
<reference evidence="17" key="1">
    <citation type="journal article" date="2019" name="Int. J. Syst. Evol. Microbiol.">
        <title>The Global Catalogue of Microorganisms (GCM) 10K type strain sequencing project: providing services to taxonomists for standard genome sequencing and annotation.</title>
        <authorList>
            <consortium name="The Broad Institute Genomics Platform"/>
            <consortium name="The Broad Institute Genome Sequencing Center for Infectious Disease"/>
            <person name="Wu L."/>
            <person name="Ma J."/>
        </authorList>
    </citation>
    <scope>NUCLEOTIDE SEQUENCE [LARGE SCALE GENOMIC DNA]</scope>
    <source>
        <strain evidence="17">KCTC 32239</strain>
    </source>
</reference>
<evidence type="ECO:0000256" key="10">
    <source>
        <dbReference type="ARBA" id="ARBA00032057"/>
    </source>
</evidence>
<keyword evidence="17" id="KW-1185">Reference proteome</keyword>
<dbReference type="SUPFAM" id="SSF51445">
    <property type="entry name" value="(Trans)glycosidases"/>
    <property type="match status" value="1"/>
</dbReference>
<evidence type="ECO:0000256" key="1">
    <source>
        <dbReference type="ARBA" id="ARBA00004496"/>
    </source>
</evidence>
<evidence type="ECO:0000313" key="17">
    <source>
        <dbReference type="Proteomes" id="UP000619761"/>
    </source>
</evidence>
<keyword evidence="7 14" id="KW-0378">Hydrolase</keyword>
<comment type="pathway">
    <text evidence="2 14">Glycan biosynthesis; trehalose biosynthesis.</text>
</comment>
<proteinExistence type="inferred from homology"/>
<dbReference type="Gene3D" id="3.20.20.80">
    <property type="entry name" value="Glycosidases"/>
    <property type="match status" value="1"/>
</dbReference>
<dbReference type="PANTHER" id="PTHR43651">
    <property type="entry name" value="1,4-ALPHA-GLUCAN-BRANCHING ENZYME"/>
    <property type="match status" value="1"/>
</dbReference>
<sequence>MTQHQGAFLNQHHGAFLNKDGTTHFALWAPDARTVALELGKGDLVHNLYKDHDGWYKATIECAAGTAYRYLINNELHVPDPAARRQLDDVHGWSCVVDQAYPWKTVTWHGRPWHEAIIYELHVGALGGFSKVEEMLPTLAELGITAIELMPLNEFPGERNWGYDGVLLFAPESSYGTPEQLKSLIDSAHALDMMVIVDVVYNHFGPDGNYLGQYAKHFFRTDIKTGWGDAIDFRQQPVRDFFIENALMWILDYRVDGLRIDAAHAIKDKNFLLELSERVRGAVLPSRHVHLVLENEDNAASLLTNGFDAQWNDDGHNVLHHLLTNEHEGYYADFADSPTTKLARCLSEGFIYQGEYTPRGRLRGEISKDLPPTAFVLFLQNHDQVGNRAFGERLIQLADPDALKAAVGLLLLCPMIPLLFMGEEWGCKKPFLFFTDHHDDLAKAVCEGRRKEFESFAKFNDPEMREKIPNPNELATFTQSIPEQHDEEEHSEWREFYKGLIALRHTEIIPRLKGAKSAGVNILEDRALVASWMMGDGQLLRIYINLSIFPVHVTPSWNKARLIFSHQVLSAEYAQGILTPGSILVCIEEDARATEEDITIESLEEPAFALATS</sequence>
<dbReference type="EMBL" id="BMYZ01000001">
    <property type="protein sequence ID" value="GGY71864.1"/>
    <property type="molecule type" value="Genomic_DNA"/>
</dbReference>
<dbReference type="SUPFAM" id="SSF81296">
    <property type="entry name" value="E set domains"/>
    <property type="match status" value="1"/>
</dbReference>
<evidence type="ECO:0000259" key="15">
    <source>
        <dbReference type="SMART" id="SM00642"/>
    </source>
</evidence>